<feature type="compositionally biased region" description="Basic and acidic residues" evidence="3">
    <location>
        <begin position="291"/>
        <end position="306"/>
    </location>
</feature>
<accession>M1WGT4</accession>
<keyword evidence="7" id="KW-1185">Reference proteome</keyword>
<feature type="region of interest" description="Disordered" evidence="3">
    <location>
        <begin position="268"/>
        <end position="364"/>
    </location>
</feature>
<dbReference type="CDD" id="cd09272">
    <property type="entry name" value="RNase_HI_RT_Ty1"/>
    <property type="match status" value="1"/>
</dbReference>
<dbReference type="InterPro" id="IPR043502">
    <property type="entry name" value="DNA/RNA_pol_sf"/>
</dbReference>
<evidence type="ECO:0000313" key="6">
    <source>
        <dbReference type="EMBL" id="CCE34838.1"/>
    </source>
</evidence>
<comment type="subcellular location">
    <subcellularLocation>
        <location evidence="1">Mitochondrion</location>
    </subcellularLocation>
</comment>
<dbReference type="GO" id="GO:0005739">
    <property type="term" value="C:mitochondrion"/>
    <property type="evidence" value="ECO:0007669"/>
    <property type="project" value="UniProtKB-SubCell"/>
</dbReference>
<name>M1WGT4_CLAP2</name>
<dbReference type="InterPro" id="IPR057670">
    <property type="entry name" value="SH3_retrovirus"/>
</dbReference>
<feature type="domain" description="Retroviral polymerase SH3-like" evidence="5">
    <location>
        <begin position="71"/>
        <end position="138"/>
    </location>
</feature>
<dbReference type="PANTHER" id="PTHR11439:SF438">
    <property type="entry name" value="REVERSE TRANSCRIPTASE TY1_COPIA-TYPE DOMAIN-CONTAINING PROTEIN"/>
    <property type="match status" value="1"/>
</dbReference>
<dbReference type="SUPFAM" id="SSF56672">
    <property type="entry name" value="DNA/RNA polymerases"/>
    <property type="match status" value="1"/>
</dbReference>
<evidence type="ECO:0000256" key="1">
    <source>
        <dbReference type="ARBA" id="ARBA00004173"/>
    </source>
</evidence>
<organism evidence="6 7">
    <name type="scientific">Claviceps purpurea (strain 20.1)</name>
    <name type="common">Ergot fungus</name>
    <name type="synonym">Sphacelia segetum</name>
    <dbReference type="NCBI Taxonomy" id="1111077"/>
    <lineage>
        <taxon>Eukaryota</taxon>
        <taxon>Fungi</taxon>
        <taxon>Dikarya</taxon>
        <taxon>Ascomycota</taxon>
        <taxon>Pezizomycotina</taxon>
        <taxon>Sordariomycetes</taxon>
        <taxon>Hypocreomycetidae</taxon>
        <taxon>Hypocreales</taxon>
        <taxon>Clavicipitaceae</taxon>
        <taxon>Claviceps</taxon>
    </lineage>
</organism>
<dbReference type="InterPro" id="IPR013103">
    <property type="entry name" value="RVT_2"/>
</dbReference>
<evidence type="ECO:0000259" key="4">
    <source>
        <dbReference type="Pfam" id="PF07727"/>
    </source>
</evidence>
<dbReference type="EMBL" id="CAGA01000128">
    <property type="protein sequence ID" value="CCE34838.1"/>
    <property type="molecule type" value="Genomic_DNA"/>
</dbReference>
<feature type="compositionally biased region" description="Polar residues" evidence="3">
    <location>
        <begin position="307"/>
        <end position="318"/>
    </location>
</feature>
<protein>
    <submittedName>
        <fullName evidence="6">Uncharacterized protein</fullName>
    </submittedName>
</protein>
<comment type="caution">
    <text evidence="6">The sequence shown here is derived from an EMBL/GenBank/DDBJ whole genome shotgun (WGS) entry which is preliminary data.</text>
</comment>
<keyword evidence="2" id="KW-0496">Mitochondrion</keyword>
<dbReference type="PANTHER" id="PTHR11439">
    <property type="entry name" value="GAG-POL-RELATED RETROTRANSPOSON"/>
    <property type="match status" value="1"/>
</dbReference>
<sequence length="997" mass="112880">MLKGANLPSELWPESVQAATYLYNISPSQRLAWQTPIQVLETWFRDNAQLPIRAITADLRPDWSGVYAYGCRAYPVSRDREADRNRRWFKTNPRGHIGYLVGYVASNVYRVWIPSLGKVMTTRNVTFNESIFYDAKNEEQEAQSIPELKTQYVLLQIDSPNVNADFSLLPGVASSALILSESSNSGVNNMPVSERVIEETPAKLGKPQQFPSQASHDQNFGLRTPEPTPEPISGDSITQEGQHHHSLTENETSYSAPDVPEQLAQVKGGVNEPASGEGETTPQGESNAPSDSDKTIETRMTEKDNGPTEQSQNPQSSLDDGGLATLSIDAQEDDPAIDNSSQNPQEESSSQGTRKSSRIRKMKDEGKIQDWSILRKRNPDLHLSNFLWDPSSWLKPDQLKAEDEEYQEVKTVFSVFDAHCDSRSRANLNEKLLKKAIHQADLVKVPTRYSEALNHPLSAEFIQAMKDEVLELSDRGTWKVVKRQSIAGKPIPLKWVFQYKFNEKGILVRCKARLCVRGDLQEKSTIERTYAATLAAHAFRIFIALAARFDLDISQFDVKNAFTHATRGKDAEPIICELPEGFKIPECVVLLLKALYGLRESPQMWFEELTRQLKALGLIPSDEEPCLFYTEARDVFLIFFVDDILVAYHRDNKDAADRIIAGLKKAFELDDRGEARFFLGIEIIRDRPNRTIYLSHEAYINKLGEKFNQVERATFPAIPIPVIEYRKSDIGTDKATIKAYQEKIGSILYTAIMIRPDVAFAASKLSQFLTNPSPEHMKAADQTIRYLVLTKHLALRFGGVGEMRVIQIASDASFADDLTTRRSSQGYLITLFGGPVIWKATRQLTVTTSTTEAELLALQLTAKETIALQRLFRDIRFNAYEDWVIHCDNHQTIRLVLNESERINTRLRHVDIHQMWLKQEFKRGSFKIDYLPTAAMPADGFTKALNRQQFEKFRSMLSLVDTRNLIRTSPITEKDEQKIIQSTQGAQEEATIQKLRA</sequence>
<feature type="region of interest" description="Disordered" evidence="3">
    <location>
        <begin position="203"/>
        <end position="256"/>
    </location>
</feature>
<dbReference type="AlphaFoldDB" id="M1WGT4"/>
<evidence type="ECO:0000256" key="3">
    <source>
        <dbReference type="SAM" id="MobiDB-lite"/>
    </source>
</evidence>
<dbReference type="HOGENOM" id="CLU_001650_18_1_1"/>
<dbReference type="OrthoDB" id="4356562at2759"/>
<dbReference type="Proteomes" id="UP000016801">
    <property type="component" value="Unassembled WGS sequence"/>
</dbReference>
<proteinExistence type="predicted"/>
<dbReference type="STRING" id="1111077.M1WGT4"/>
<feature type="compositionally biased region" description="Polar residues" evidence="3">
    <location>
        <begin position="209"/>
        <end position="218"/>
    </location>
</feature>
<dbReference type="Pfam" id="PF25597">
    <property type="entry name" value="SH3_retrovirus"/>
    <property type="match status" value="1"/>
</dbReference>
<evidence type="ECO:0000313" key="7">
    <source>
        <dbReference type="Proteomes" id="UP000016801"/>
    </source>
</evidence>
<reference evidence="6 7" key="1">
    <citation type="journal article" date="2013" name="PLoS Genet.">
        <title>Plant-symbiotic fungi as chemical engineers: Multi-genome analysis of the Clavicipitaceae reveals dynamics of alkaloid loci.</title>
        <authorList>
            <person name="Schardl C.L."/>
            <person name="Young C.A."/>
            <person name="Hesse U."/>
            <person name="Amyotte S.G."/>
            <person name="Andreeva K."/>
            <person name="Calie P.J."/>
            <person name="Fleetwood D.J."/>
            <person name="Haws D.C."/>
            <person name="Moore N."/>
            <person name="Oeser B."/>
            <person name="Panaccione D.G."/>
            <person name="Schweri K.K."/>
            <person name="Voisey C.R."/>
            <person name="Farman M.L."/>
            <person name="Jaromczyk J.W."/>
            <person name="Roe B.A."/>
            <person name="O'Sullivan D.M."/>
            <person name="Scott B."/>
            <person name="Tudzynski P."/>
            <person name="An Z."/>
            <person name="Arnaoudova E.G."/>
            <person name="Bullock C.T."/>
            <person name="Charlton N.D."/>
            <person name="Chen L."/>
            <person name="Cox M."/>
            <person name="Dinkins R.D."/>
            <person name="Florea S."/>
            <person name="Glenn A.E."/>
            <person name="Gordon A."/>
            <person name="Gueldener U."/>
            <person name="Harris D.R."/>
            <person name="Hollin W."/>
            <person name="Jaromczyk J."/>
            <person name="Johnson R.D."/>
            <person name="Khan A.K."/>
            <person name="Leistner E."/>
            <person name="Leuchtmann A."/>
            <person name="Li C."/>
            <person name="Liu J."/>
            <person name="Liu J."/>
            <person name="Liu M."/>
            <person name="Mace W."/>
            <person name="Machado C."/>
            <person name="Nagabhyru P."/>
            <person name="Pan J."/>
            <person name="Schmid J."/>
            <person name="Sugawara K."/>
            <person name="Steiner U."/>
            <person name="Takach J.E."/>
            <person name="Tanaka E."/>
            <person name="Webb J.S."/>
            <person name="Wilson E.V."/>
            <person name="Wiseman J.L."/>
            <person name="Yoshida R."/>
            <person name="Zeng Z."/>
        </authorList>
    </citation>
    <scope>NUCLEOTIDE SEQUENCE [LARGE SCALE GENOMIC DNA]</scope>
    <source>
        <strain evidence="6 7">20.1</strain>
    </source>
</reference>
<feature type="compositionally biased region" description="Polar residues" evidence="3">
    <location>
        <begin position="278"/>
        <end position="290"/>
    </location>
</feature>
<dbReference type="VEuPathDB" id="FungiDB:CPUR_08777"/>
<evidence type="ECO:0000259" key="5">
    <source>
        <dbReference type="Pfam" id="PF25597"/>
    </source>
</evidence>
<feature type="compositionally biased region" description="Low complexity" evidence="3">
    <location>
        <begin position="339"/>
        <end position="351"/>
    </location>
</feature>
<gene>
    <name evidence="6" type="ORF">CPUR_08777</name>
</gene>
<evidence type="ECO:0000256" key="2">
    <source>
        <dbReference type="ARBA" id="ARBA00023128"/>
    </source>
</evidence>
<dbReference type="Pfam" id="PF07727">
    <property type="entry name" value="RVT_2"/>
    <property type="match status" value="1"/>
</dbReference>
<dbReference type="eggNOG" id="KOG0017">
    <property type="taxonomic scope" value="Eukaryota"/>
</dbReference>
<feature type="domain" description="Reverse transcriptase Ty1/copia-type" evidence="4">
    <location>
        <begin position="477"/>
        <end position="714"/>
    </location>
</feature>